<dbReference type="PROSITE" id="PS00463">
    <property type="entry name" value="ZN2_CY6_FUNGAL_1"/>
    <property type="match status" value="1"/>
</dbReference>
<evidence type="ECO:0000256" key="1">
    <source>
        <dbReference type="ARBA" id="ARBA00023242"/>
    </source>
</evidence>
<evidence type="ECO:0000256" key="2">
    <source>
        <dbReference type="SAM" id="MobiDB-lite"/>
    </source>
</evidence>
<evidence type="ECO:0000313" key="5">
    <source>
        <dbReference type="Proteomes" id="UP000269276"/>
    </source>
</evidence>
<sequence>MEPLTPSDTSTTAAAAAKRKREDSASTPSAPAAKASKTGNQLSINYLARHTHDDLPLLTKEDTLPNLVQLLSAYSNVLDRHESLASNLGARPLGPILIKRFERCFDAPPKIVASHHKGSVTNADDSGHTITWLEVIEFARSHPGQFNLSTFSEGKRVCQFYYPQKQLRVQISEEDFIFINSGRCQELIPPLPIWEDEEKEVGTCDVLETKLKELTNVADMVAARTRQLSHRLKGRRSAILERRAEGGSGTPAKASAVQTTTAPVSGFSSENTPHVKPSADTDLATVRSELLRHFEALPQNQASAAPPHSRHPSTVMFDPQTSKHEHDRTDGFDSSLSPAPAHVATDKEATPGHHNAPGRGGNSTGSAQRPSVSMGTHSYNAGNGTSKHNFSRPLPPALESTQPFRPLCQAHMDSLPRGTRVMPPCDRCRRLRMDCVKNLTSCAGCTKKHARCHWRDVSRDELGELDQLMEAPSPNDTNYERSVNGYMDGTNERAGSEMMHNHHDDYEESEDEDSNPLEDLEALGEKEEQRERELAEQMRVDEEDLEKARELARQGREAVEKATSNGTPAPTSEAADAEPTPAANEVPDDRPTEATATQPNFVEPDKTLHQASPPPTQAQPPSFVPMYGDSVPAYGGGFHAVNKPTTSTEGANGGWSTL</sequence>
<feature type="domain" description="Zn(2)-C6 fungal-type" evidence="3">
    <location>
        <begin position="424"/>
        <end position="452"/>
    </location>
</feature>
<proteinExistence type="predicted"/>
<organism evidence="4 5">
    <name type="scientific">Hortaea werneckii</name>
    <name type="common">Black yeast</name>
    <name type="synonym">Cladosporium werneckii</name>
    <dbReference type="NCBI Taxonomy" id="91943"/>
    <lineage>
        <taxon>Eukaryota</taxon>
        <taxon>Fungi</taxon>
        <taxon>Dikarya</taxon>
        <taxon>Ascomycota</taxon>
        <taxon>Pezizomycotina</taxon>
        <taxon>Dothideomycetes</taxon>
        <taxon>Dothideomycetidae</taxon>
        <taxon>Mycosphaerellales</taxon>
        <taxon>Teratosphaeriaceae</taxon>
        <taxon>Hortaea</taxon>
    </lineage>
</organism>
<protein>
    <recommendedName>
        <fullName evidence="3">Zn(2)-C6 fungal-type domain-containing protein</fullName>
    </recommendedName>
</protein>
<feature type="region of interest" description="Disordered" evidence="2">
    <location>
        <begin position="524"/>
        <end position="658"/>
    </location>
</feature>
<dbReference type="InterPro" id="IPR001138">
    <property type="entry name" value="Zn2Cys6_DnaBD"/>
</dbReference>
<dbReference type="GO" id="GO:0000981">
    <property type="term" value="F:DNA-binding transcription factor activity, RNA polymerase II-specific"/>
    <property type="evidence" value="ECO:0007669"/>
    <property type="project" value="InterPro"/>
</dbReference>
<feature type="compositionally biased region" description="Polar residues" evidence="2">
    <location>
        <begin position="364"/>
        <end position="388"/>
    </location>
</feature>
<dbReference type="EMBL" id="QWIP01000610">
    <property type="protein sequence ID" value="RMY58821.1"/>
    <property type="molecule type" value="Genomic_DNA"/>
</dbReference>
<evidence type="ECO:0000313" key="4">
    <source>
        <dbReference type="EMBL" id="RMY58821.1"/>
    </source>
</evidence>
<accession>A0A3M7D3F5</accession>
<comment type="caution">
    <text evidence="4">The sequence shown here is derived from an EMBL/GenBank/DDBJ whole genome shotgun (WGS) entry which is preliminary data.</text>
</comment>
<feature type="region of interest" description="Disordered" evidence="2">
    <location>
        <begin position="300"/>
        <end position="401"/>
    </location>
</feature>
<feature type="region of interest" description="Disordered" evidence="2">
    <location>
        <begin position="1"/>
        <end position="37"/>
    </location>
</feature>
<evidence type="ECO:0000259" key="3">
    <source>
        <dbReference type="PROSITE" id="PS00463"/>
    </source>
</evidence>
<reference evidence="4 5" key="1">
    <citation type="journal article" date="2018" name="BMC Genomics">
        <title>Genomic evidence for intraspecific hybridization in a clonal and extremely halotolerant yeast.</title>
        <authorList>
            <person name="Gostincar C."/>
            <person name="Stajich J.E."/>
            <person name="Zupancic J."/>
            <person name="Zalar P."/>
            <person name="Gunde-Cimerman N."/>
        </authorList>
    </citation>
    <scope>NUCLEOTIDE SEQUENCE [LARGE SCALE GENOMIC DNA]</scope>
    <source>
        <strain evidence="4 5">EXF-2682</strain>
    </source>
</reference>
<feature type="compositionally biased region" description="Low complexity" evidence="2">
    <location>
        <begin position="25"/>
        <end position="37"/>
    </location>
</feature>
<dbReference type="CDD" id="cd00067">
    <property type="entry name" value="GAL4"/>
    <property type="match status" value="1"/>
</dbReference>
<feature type="compositionally biased region" description="Basic and acidic residues" evidence="2">
    <location>
        <begin position="524"/>
        <end position="560"/>
    </location>
</feature>
<dbReference type="VEuPathDB" id="FungiDB:BTJ68_12300"/>
<feature type="compositionally biased region" description="Polar residues" evidence="2">
    <location>
        <begin position="643"/>
        <end position="658"/>
    </location>
</feature>
<dbReference type="OrthoDB" id="5422841at2759"/>
<dbReference type="AlphaFoldDB" id="A0A3M7D3F5"/>
<dbReference type="Proteomes" id="UP000269276">
    <property type="component" value="Unassembled WGS sequence"/>
</dbReference>
<feature type="compositionally biased region" description="Low complexity" evidence="2">
    <location>
        <begin position="1"/>
        <end position="16"/>
    </location>
</feature>
<feature type="region of interest" description="Disordered" evidence="2">
    <location>
        <begin position="233"/>
        <end position="279"/>
    </location>
</feature>
<feature type="compositionally biased region" description="Polar residues" evidence="2">
    <location>
        <begin position="256"/>
        <end position="272"/>
    </location>
</feature>
<feature type="compositionally biased region" description="Basic and acidic residues" evidence="2">
    <location>
        <begin position="321"/>
        <end position="331"/>
    </location>
</feature>
<keyword evidence="1" id="KW-0539">Nucleus</keyword>
<dbReference type="SUPFAM" id="SSF57701">
    <property type="entry name" value="Zn2/Cys6 DNA-binding domain"/>
    <property type="match status" value="1"/>
</dbReference>
<gene>
    <name evidence="4" type="ORF">D0863_12134</name>
</gene>
<name>A0A3M7D3F5_HORWE</name>
<dbReference type="GO" id="GO:0008270">
    <property type="term" value="F:zinc ion binding"/>
    <property type="evidence" value="ECO:0007669"/>
    <property type="project" value="InterPro"/>
</dbReference>
<dbReference type="InterPro" id="IPR036864">
    <property type="entry name" value="Zn2-C6_fun-type_DNA-bd_sf"/>
</dbReference>